<dbReference type="Proteomes" id="UP001444661">
    <property type="component" value="Unassembled WGS sequence"/>
</dbReference>
<reference evidence="2 3" key="1">
    <citation type="submission" date="2023-01" db="EMBL/GenBank/DDBJ databases">
        <title>Analysis of 21 Apiospora genomes using comparative genomics revels a genus with tremendous synthesis potential of carbohydrate active enzymes and secondary metabolites.</title>
        <authorList>
            <person name="Sorensen T."/>
        </authorList>
    </citation>
    <scope>NUCLEOTIDE SEQUENCE [LARGE SCALE GENOMIC DNA]</scope>
    <source>
        <strain evidence="2 3">CBS 33761</strain>
    </source>
</reference>
<gene>
    <name evidence="2" type="ORF">PG993_004596</name>
</gene>
<keyword evidence="1" id="KW-0472">Membrane</keyword>
<organism evidence="2 3">
    <name type="scientific">Apiospora rasikravindrae</name>
    <dbReference type="NCBI Taxonomy" id="990691"/>
    <lineage>
        <taxon>Eukaryota</taxon>
        <taxon>Fungi</taxon>
        <taxon>Dikarya</taxon>
        <taxon>Ascomycota</taxon>
        <taxon>Pezizomycotina</taxon>
        <taxon>Sordariomycetes</taxon>
        <taxon>Xylariomycetidae</taxon>
        <taxon>Amphisphaeriales</taxon>
        <taxon>Apiosporaceae</taxon>
        <taxon>Apiospora</taxon>
    </lineage>
</organism>
<evidence type="ECO:0000313" key="2">
    <source>
        <dbReference type="EMBL" id="KAK8044572.1"/>
    </source>
</evidence>
<proteinExistence type="predicted"/>
<name>A0ABR1TDV3_9PEZI</name>
<keyword evidence="1" id="KW-1133">Transmembrane helix</keyword>
<accession>A0ABR1TDV3</accession>
<dbReference type="EMBL" id="JAQQWK010000003">
    <property type="protein sequence ID" value="KAK8044572.1"/>
    <property type="molecule type" value="Genomic_DNA"/>
</dbReference>
<evidence type="ECO:0000313" key="3">
    <source>
        <dbReference type="Proteomes" id="UP001444661"/>
    </source>
</evidence>
<sequence length="109" mass="12015">MRKAQLVLQPKLVLRQRDDDPGPARGAFVRRIFVLQPVHQRLVHGADRVPLHQLVDSLEPAIQDRFASQRDLCGLGFPGGSDLSGSGAESFFVVLILVLILVLVIVIEL</sequence>
<comment type="caution">
    <text evidence="2">The sequence shown here is derived from an EMBL/GenBank/DDBJ whole genome shotgun (WGS) entry which is preliminary data.</text>
</comment>
<keyword evidence="1" id="KW-0812">Transmembrane</keyword>
<protein>
    <submittedName>
        <fullName evidence="2">Uncharacterized protein</fullName>
    </submittedName>
</protein>
<feature type="transmembrane region" description="Helical" evidence="1">
    <location>
        <begin position="90"/>
        <end position="107"/>
    </location>
</feature>
<keyword evidence="3" id="KW-1185">Reference proteome</keyword>
<evidence type="ECO:0000256" key="1">
    <source>
        <dbReference type="SAM" id="Phobius"/>
    </source>
</evidence>